<dbReference type="InterPro" id="IPR018485">
    <property type="entry name" value="FGGY_C"/>
</dbReference>
<dbReference type="Proteomes" id="UP000660861">
    <property type="component" value="Unassembled WGS sequence"/>
</dbReference>
<dbReference type="PIRSF" id="PIRSF000538">
    <property type="entry name" value="GlpK"/>
    <property type="match status" value="1"/>
</dbReference>
<comment type="caution">
    <text evidence="12">The sequence shown here is derived from an EMBL/GenBank/DDBJ whole genome shotgun (WGS) entry which is preliminary data.</text>
</comment>
<evidence type="ECO:0000256" key="8">
    <source>
        <dbReference type="RuleBase" id="RU003733"/>
    </source>
</evidence>
<dbReference type="InterPro" id="IPR018484">
    <property type="entry name" value="FGGY_N"/>
</dbReference>
<dbReference type="PROSITE" id="PS00445">
    <property type="entry name" value="FGGY_KINASES_2"/>
    <property type="match status" value="1"/>
</dbReference>
<evidence type="ECO:0000256" key="6">
    <source>
        <dbReference type="ARBA" id="ARBA00022840"/>
    </source>
</evidence>
<keyword evidence="5 8" id="KW-0418">Kinase</keyword>
<evidence type="ECO:0000256" key="9">
    <source>
        <dbReference type="RuleBase" id="RU364073"/>
    </source>
</evidence>
<dbReference type="GO" id="GO:0042732">
    <property type="term" value="P:D-xylose metabolic process"/>
    <property type="evidence" value="ECO:0007669"/>
    <property type="project" value="UniProtKB-KW"/>
</dbReference>
<feature type="domain" description="Carbohydrate kinase FGGY N-terminal" evidence="10">
    <location>
        <begin position="3"/>
        <end position="247"/>
    </location>
</feature>
<dbReference type="InterPro" id="IPR043129">
    <property type="entry name" value="ATPase_NBD"/>
</dbReference>
<evidence type="ECO:0000259" key="10">
    <source>
        <dbReference type="Pfam" id="PF00370"/>
    </source>
</evidence>
<evidence type="ECO:0000256" key="5">
    <source>
        <dbReference type="ARBA" id="ARBA00022777"/>
    </source>
</evidence>
<sequence>MAYLLGIDLGTSSVKALIIDTDGKFISMGQEDYNFIIPQLGYAEIDPRLWWDATVKAIQDALASGKVDAGEVKGIGFSGHMHGLVPVDRNQEVVRNSIIHLDQRCGKQVEQLKEKIGLEKFSQITCNAPAAGFLFPSLLWVKENEPENYAKIDKVMLPKDYIRMRLTGKIATEASDAAGTVAFHTPERRWAWELIDAMGVDRSLFPECHEACDIAGELTKEAAEATGLAAGTPIIYGGSDTTVQSVGNGLIRPGYVISNIGTASQVICCVNHPVYDRKLRTNTFCYPREDLWIVFGASLNGGIAQKWLRDNIFHTGNYRALDEMAETIPAGSEGLLFLPYLCGERLPCLDPQARGMYLGLTVKHTQAHLIRAVMEGMVFALRDGLEIFKELGISADKIIASGGGTKSPLLLQIQADIYGKDIYTTQSKDQASFGAALCAGVGVGLFKSLEEACDNLITLSPVVTHPNPDNVKVYNEMYPLYAELYSRNKELFHRL</sequence>
<evidence type="ECO:0000256" key="7">
    <source>
        <dbReference type="ARBA" id="ARBA00023277"/>
    </source>
</evidence>
<keyword evidence="3 8" id="KW-0808">Transferase</keyword>
<dbReference type="EC" id="2.7.1.17" evidence="9"/>
<keyword evidence="6 9" id="KW-0067">ATP-binding</keyword>
<dbReference type="Gene3D" id="3.30.420.40">
    <property type="match status" value="2"/>
</dbReference>
<keyword evidence="2 9" id="KW-0859">Xylose metabolism</keyword>
<dbReference type="CDD" id="cd07808">
    <property type="entry name" value="ASKHA_NBD_FGGY_EcXK-like"/>
    <property type="match status" value="1"/>
</dbReference>
<dbReference type="GO" id="GO:0005524">
    <property type="term" value="F:ATP binding"/>
    <property type="evidence" value="ECO:0007669"/>
    <property type="project" value="UniProtKB-KW"/>
</dbReference>
<dbReference type="SUPFAM" id="SSF53067">
    <property type="entry name" value="Actin-like ATPase domain"/>
    <property type="match status" value="2"/>
</dbReference>
<dbReference type="PANTHER" id="PTHR43095">
    <property type="entry name" value="SUGAR KINASE"/>
    <property type="match status" value="1"/>
</dbReference>
<keyword evidence="7 9" id="KW-0119">Carbohydrate metabolism</keyword>
<organism evidence="12 13">
    <name type="scientific">Zongyangia hominis</name>
    <dbReference type="NCBI Taxonomy" id="2763677"/>
    <lineage>
        <taxon>Bacteria</taxon>
        <taxon>Bacillati</taxon>
        <taxon>Bacillota</taxon>
        <taxon>Clostridia</taxon>
        <taxon>Eubacteriales</taxon>
        <taxon>Oscillospiraceae</taxon>
        <taxon>Zongyangia</taxon>
    </lineage>
</organism>
<evidence type="ECO:0000313" key="13">
    <source>
        <dbReference type="Proteomes" id="UP000660861"/>
    </source>
</evidence>
<proteinExistence type="inferred from homology"/>
<dbReference type="InterPro" id="IPR000577">
    <property type="entry name" value="Carb_kinase_FGGY"/>
</dbReference>
<dbReference type="GO" id="GO:0004856">
    <property type="term" value="F:D-xylulokinase activity"/>
    <property type="evidence" value="ECO:0007669"/>
    <property type="project" value="UniProtKB-EC"/>
</dbReference>
<dbReference type="InterPro" id="IPR018483">
    <property type="entry name" value="Carb_kinase_FGGY_CS"/>
</dbReference>
<dbReference type="AlphaFoldDB" id="A0A926IAR2"/>
<dbReference type="InterPro" id="IPR050406">
    <property type="entry name" value="FGGY_Carb_Kinase"/>
</dbReference>
<keyword evidence="4 9" id="KW-0547">Nucleotide-binding</keyword>
<evidence type="ECO:0000256" key="1">
    <source>
        <dbReference type="ARBA" id="ARBA00009156"/>
    </source>
</evidence>
<gene>
    <name evidence="9 12" type="primary">xylB</name>
    <name evidence="12" type="ORF">H8709_00810</name>
</gene>
<dbReference type="InterPro" id="IPR006000">
    <property type="entry name" value="Xylulokinase"/>
</dbReference>
<name>A0A926IAR2_9FIRM</name>
<dbReference type="EMBL" id="JACRTC010000001">
    <property type="protein sequence ID" value="MBC8569370.1"/>
    <property type="molecule type" value="Genomic_DNA"/>
</dbReference>
<dbReference type="GO" id="GO:0005997">
    <property type="term" value="P:xylulose metabolic process"/>
    <property type="evidence" value="ECO:0007669"/>
    <property type="project" value="InterPro"/>
</dbReference>
<evidence type="ECO:0000256" key="3">
    <source>
        <dbReference type="ARBA" id="ARBA00022679"/>
    </source>
</evidence>
<dbReference type="Pfam" id="PF02782">
    <property type="entry name" value="FGGY_C"/>
    <property type="match status" value="1"/>
</dbReference>
<protein>
    <recommendedName>
        <fullName evidence="9">Xylulose kinase</fullName>
        <shortName evidence="9">Xylulokinase</shortName>
        <ecNumber evidence="9">2.7.1.17</ecNumber>
    </recommendedName>
</protein>
<dbReference type="PANTHER" id="PTHR43095:SF5">
    <property type="entry name" value="XYLULOSE KINASE"/>
    <property type="match status" value="1"/>
</dbReference>
<dbReference type="NCBIfam" id="TIGR01312">
    <property type="entry name" value="XylB"/>
    <property type="match status" value="1"/>
</dbReference>
<evidence type="ECO:0000256" key="2">
    <source>
        <dbReference type="ARBA" id="ARBA00022629"/>
    </source>
</evidence>
<comment type="similarity">
    <text evidence="1 8">Belongs to the FGGY kinase family.</text>
</comment>
<accession>A0A926IAR2</accession>
<evidence type="ECO:0000256" key="4">
    <source>
        <dbReference type="ARBA" id="ARBA00022741"/>
    </source>
</evidence>
<evidence type="ECO:0000259" key="11">
    <source>
        <dbReference type="Pfam" id="PF02782"/>
    </source>
</evidence>
<dbReference type="Pfam" id="PF00370">
    <property type="entry name" value="FGGY_N"/>
    <property type="match status" value="1"/>
</dbReference>
<comment type="catalytic activity">
    <reaction evidence="9">
        <text>D-xylulose + ATP = D-xylulose 5-phosphate + ADP + H(+)</text>
        <dbReference type="Rhea" id="RHEA:10964"/>
        <dbReference type="ChEBI" id="CHEBI:15378"/>
        <dbReference type="ChEBI" id="CHEBI:17140"/>
        <dbReference type="ChEBI" id="CHEBI:30616"/>
        <dbReference type="ChEBI" id="CHEBI:57737"/>
        <dbReference type="ChEBI" id="CHEBI:456216"/>
        <dbReference type="EC" id="2.7.1.17"/>
    </reaction>
</comment>
<keyword evidence="13" id="KW-1185">Reference proteome</keyword>
<evidence type="ECO:0000313" key="12">
    <source>
        <dbReference type="EMBL" id="MBC8569370.1"/>
    </source>
</evidence>
<reference evidence="12" key="1">
    <citation type="submission" date="2020-08" db="EMBL/GenBank/DDBJ databases">
        <title>Genome public.</title>
        <authorList>
            <person name="Liu C."/>
            <person name="Sun Q."/>
        </authorList>
    </citation>
    <scope>NUCLEOTIDE SEQUENCE</scope>
    <source>
        <strain evidence="12">NSJ-54</strain>
    </source>
</reference>
<dbReference type="RefSeq" id="WP_262396474.1">
    <property type="nucleotide sequence ID" value="NZ_JACRTC010000001.1"/>
</dbReference>
<feature type="domain" description="Carbohydrate kinase FGGY C-terminal" evidence="11">
    <location>
        <begin position="261"/>
        <end position="441"/>
    </location>
</feature>